<reference evidence="2" key="1">
    <citation type="journal article" date="2022" name="Mol. Ecol. Resour.">
        <title>The genomes of chicory, endive, great burdock and yacon provide insights into Asteraceae palaeo-polyploidization history and plant inulin production.</title>
        <authorList>
            <person name="Fan W."/>
            <person name="Wang S."/>
            <person name="Wang H."/>
            <person name="Wang A."/>
            <person name="Jiang F."/>
            <person name="Liu H."/>
            <person name="Zhao H."/>
            <person name="Xu D."/>
            <person name="Zhang Y."/>
        </authorList>
    </citation>
    <scope>NUCLEOTIDE SEQUENCE [LARGE SCALE GENOMIC DNA]</scope>
    <source>
        <strain evidence="2">cv. Yunnan</strain>
    </source>
</reference>
<dbReference type="EMBL" id="CM042018">
    <property type="protein sequence ID" value="KAI3827081.1"/>
    <property type="molecule type" value="Genomic_DNA"/>
</dbReference>
<accession>A0ACB9K4E3</accession>
<evidence type="ECO:0000313" key="1">
    <source>
        <dbReference type="EMBL" id="KAI3827081.1"/>
    </source>
</evidence>
<name>A0ACB9K4E3_9ASTR</name>
<gene>
    <name evidence="1" type="ORF">L1987_01145</name>
</gene>
<protein>
    <submittedName>
        <fullName evidence="1">Uncharacterized protein</fullName>
    </submittedName>
</protein>
<keyword evidence="2" id="KW-1185">Reference proteome</keyword>
<organism evidence="1 2">
    <name type="scientific">Smallanthus sonchifolius</name>
    <dbReference type="NCBI Taxonomy" id="185202"/>
    <lineage>
        <taxon>Eukaryota</taxon>
        <taxon>Viridiplantae</taxon>
        <taxon>Streptophyta</taxon>
        <taxon>Embryophyta</taxon>
        <taxon>Tracheophyta</taxon>
        <taxon>Spermatophyta</taxon>
        <taxon>Magnoliopsida</taxon>
        <taxon>eudicotyledons</taxon>
        <taxon>Gunneridae</taxon>
        <taxon>Pentapetalae</taxon>
        <taxon>asterids</taxon>
        <taxon>campanulids</taxon>
        <taxon>Asterales</taxon>
        <taxon>Asteraceae</taxon>
        <taxon>Asteroideae</taxon>
        <taxon>Heliantheae alliance</taxon>
        <taxon>Millerieae</taxon>
        <taxon>Smallanthus</taxon>
    </lineage>
</organism>
<proteinExistence type="predicted"/>
<comment type="caution">
    <text evidence="1">The sequence shown here is derived from an EMBL/GenBank/DDBJ whole genome shotgun (WGS) entry which is preliminary data.</text>
</comment>
<reference evidence="1 2" key="2">
    <citation type="journal article" date="2022" name="Mol. Ecol. Resour.">
        <title>The genomes of chicory, endive, great burdock and yacon provide insights into Asteraceae paleo-polyploidization history and plant inulin production.</title>
        <authorList>
            <person name="Fan W."/>
            <person name="Wang S."/>
            <person name="Wang H."/>
            <person name="Wang A."/>
            <person name="Jiang F."/>
            <person name="Liu H."/>
            <person name="Zhao H."/>
            <person name="Xu D."/>
            <person name="Zhang Y."/>
        </authorList>
    </citation>
    <scope>NUCLEOTIDE SEQUENCE [LARGE SCALE GENOMIC DNA]</scope>
    <source>
        <strain evidence="2">cv. Yunnan</strain>
        <tissue evidence="1">Leaves</tissue>
    </source>
</reference>
<sequence length="279" mass="30156">MSTSQLHAEAGNGQFEIALRYTTCTNAADNLIYAREVIRAVARKHGLLATFMPKYALDDIGSGSHVHISLSQNGENVFAASDGSSRHGMSKIGEEFMAGVLHHLPSLLAFTAPIPNSYDRIQPNTWSGAYLCWGKENRESPIRTACPPGVPDGIVSNFEIKAFDGFANPHLALAAVIASGIDGLRRHLSLSDPVDDNPDILRDKLQRLPVSLAESVEALAKDTALEALLGEKLVVAIKGVRKHRKRITCFHIHSSLGIPRALPTPLQAYDAYQSVSVAC</sequence>
<evidence type="ECO:0000313" key="2">
    <source>
        <dbReference type="Proteomes" id="UP001056120"/>
    </source>
</evidence>
<dbReference type="Proteomes" id="UP001056120">
    <property type="component" value="Linkage Group LG01"/>
</dbReference>